<accession>A0AAV7JC84</accession>
<dbReference type="Gene3D" id="3.40.50.10130">
    <property type="match status" value="1"/>
</dbReference>
<keyword evidence="4" id="KW-0238">DNA-binding</keyword>
<keyword evidence="5" id="KW-0234">DNA repair</keyword>
<dbReference type="SUPFAM" id="SSF52980">
    <property type="entry name" value="Restriction endonuclease-like"/>
    <property type="match status" value="1"/>
</dbReference>
<dbReference type="GO" id="GO:0006289">
    <property type="term" value="P:nucleotide-excision repair"/>
    <property type="evidence" value="ECO:0007669"/>
    <property type="project" value="UniProtKB-ARBA"/>
</dbReference>
<comment type="function">
    <text evidence="7">Non-catalytic component of a structure-specific DNA repair endonuclease responsible for the 5'-incision during DNA repair. Responsible, in conjunction with SLX4, for the first step in the repair of interstrand cross-links (ICL). Participates in the processing of anaphase bridge-generating DNA structures, which consist in incompletely processed DNA lesions arising during S or G2 phase, and can result in cytokinesis failure. Also required for homology-directed repair (HDR) of DNA double-strand breaks, in conjunction with SLX4.</text>
</comment>
<evidence type="ECO:0000256" key="5">
    <source>
        <dbReference type="ARBA" id="ARBA00023204"/>
    </source>
</evidence>
<dbReference type="FunFam" id="3.40.50.10130:FF:000001">
    <property type="entry name" value="DNA excision repair protein ERCC-1"/>
    <property type="match status" value="1"/>
</dbReference>
<evidence type="ECO:0000256" key="1">
    <source>
        <dbReference type="ARBA" id="ARBA00004123"/>
    </source>
</evidence>
<protein>
    <recommendedName>
        <fullName evidence="8">DNA excision repair protein ERCC-1</fullName>
    </recommendedName>
</protein>
<evidence type="ECO:0000313" key="10">
    <source>
        <dbReference type="EMBL" id="KAI6646378.1"/>
    </source>
</evidence>
<organism evidence="10 11">
    <name type="scientific">Oopsacas minuta</name>
    <dbReference type="NCBI Taxonomy" id="111878"/>
    <lineage>
        <taxon>Eukaryota</taxon>
        <taxon>Metazoa</taxon>
        <taxon>Porifera</taxon>
        <taxon>Hexactinellida</taxon>
        <taxon>Hexasterophora</taxon>
        <taxon>Lyssacinosida</taxon>
        <taxon>Leucopsacidae</taxon>
        <taxon>Oopsacas</taxon>
    </lineage>
</organism>
<evidence type="ECO:0000256" key="8">
    <source>
        <dbReference type="ARBA" id="ARBA00071993"/>
    </source>
</evidence>
<dbReference type="GO" id="GO:0000110">
    <property type="term" value="C:nucleotide-excision repair factor 1 complex"/>
    <property type="evidence" value="ECO:0007669"/>
    <property type="project" value="TreeGrafter"/>
</dbReference>
<dbReference type="GO" id="GO:0006302">
    <property type="term" value="P:double-strand break repair"/>
    <property type="evidence" value="ECO:0007669"/>
    <property type="project" value="UniProtKB-ARBA"/>
</dbReference>
<dbReference type="GO" id="GO:0006312">
    <property type="term" value="P:mitotic recombination"/>
    <property type="evidence" value="ECO:0007669"/>
    <property type="project" value="TreeGrafter"/>
</dbReference>
<evidence type="ECO:0000259" key="9">
    <source>
        <dbReference type="Pfam" id="PF03834"/>
    </source>
</evidence>
<dbReference type="NCBIfam" id="TIGR00597">
    <property type="entry name" value="rad10"/>
    <property type="match status" value="1"/>
</dbReference>
<dbReference type="AlphaFoldDB" id="A0AAV7JC84"/>
<evidence type="ECO:0000256" key="3">
    <source>
        <dbReference type="ARBA" id="ARBA00022763"/>
    </source>
</evidence>
<evidence type="ECO:0000256" key="4">
    <source>
        <dbReference type="ARBA" id="ARBA00023125"/>
    </source>
</evidence>
<evidence type="ECO:0000256" key="7">
    <source>
        <dbReference type="ARBA" id="ARBA00054210"/>
    </source>
</evidence>
<evidence type="ECO:0000256" key="2">
    <source>
        <dbReference type="ARBA" id="ARBA00008283"/>
    </source>
</evidence>
<comment type="caution">
    <text evidence="10">The sequence shown here is derived from an EMBL/GenBank/DDBJ whole genome shotgun (WGS) entry which is preliminary data.</text>
</comment>
<name>A0AAV7JC84_9METZ</name>
<comment type="subcellular location">
    <subcellularLocation>
        <location evidence="1">Nucleus</location>
    </subcellularLocation>
</comment>
<sequence>MAKLSTEVSTRSSRLLIHPCQRKNPLIPHIRDTPWEVSDVCPDFEVGERSCVLFLSVRYHSLHPEYIHERIGQEGMQKYNLKVLLVLIDMTNVKDILMELTQTVMRSDLTLVLSYGNSEAAKYIETYKRYEHKPPGLIMEKAETDFHKRAGECLTSVKSVNSTDSQTLLRHFGKMERVMKASKTELLACPGLGPTKATRLHTLFNKRITRKATQDIGENEEELLREYD</sequence>
<reference evidence="10 11" key="1">
    <citation type="journal article" date="2023" name="BMC Biol.">
        <title>The compact genome of the sponge Oopsacas minuta (Hexactinellida) is lacking key metazoan core genes.</title>
        <authorList>
            <person name="Santini S."/>
            <person name="Schenkelaars Q."/>
            <person name="Jourda C."/>
            <person name="Duchesne M."/>
            <person name="Belahbib H."/>
            <person name="Rocher C."/>
            <person name="Selva M."/>
            <person name="Riesgo A."/>
            <person name="Vervoort M."/>
            <person name="Leys S.P."/>
            <person name="Kodjabachian L."/>
            <person name="Le Bivic A."/>
            <person name="Borchiellini C."/>
            <person name="Claverie J.M."/>
            <person name="Renard E."/>
        </authorList>
    </citation>
    <scope>NUCLEOTIDE SEQUENCE [LARGE SCALE GENOMIC DNA]</scope>
    <source>
        <strain evidence="10">SPO-2</strain>
    </source>
</reference>
<dbReference type="GO" id="GO:0032204">
    <property type="term" value="P:regulation of telomere maintenance"/>
    <property type="evidence" value="ECO:0007669"/>
    <property type="project" value="UniProtKB-ARBA"/>
</dbReference>
<evidence type="ECO:0000313" key="11">
    <source>
        <dbReference type="Proteomes" id="UP001165289"/>
    </source>
</evidence>
<dbReference type="GO" id="GO:0003697">
    <property type="term" value="F:single-stranded DNA binding"/>
    <property type="evidence" value="ECO:0007669"/>
    <property type="project" value="TreeGrafter"/>
</dbReference>
<keyword evidence="6" id="KW-0539">Nucleus</keyword>
<dbReference type="FunFam" id="1.10.150.20:FF:000017">
    <property type="entry name" value="DNA excision repair protein ERCC-1"/>
    <property type="match status" value="1"/>
</dbReference>
<dbReference type="Pfam" id="PF03834">
    <property type="entry name" value="Rad10"/>
    <property type="match status" value="1"/>
</dbReference>
<gene>
    <name evidence="10" type="ORF">LOD99_12498</name>
</gene>
<dbReference type="InterPro" id="IPR011335">
    <property type="entry name" value="Restrct_endonuc-II-like"/>
</dbReference>
<dbReference type="PANTHER" id="PTHR12749">
    <property type="entry name" value="EXCISION REPAIR CROSS-COMPLEMENTING 1 ERCC1"/>
    <property type="match status" value="1"/>
</dbReference>
<dbReference type="Gene3D" id="1.10.150.20">
    <property type="entry name" value="5' to 3' exonuclease, C-terminal subdomain"/>
    <property type="match status" value="1"/>
</dbReference>
<feature type="domain" description="ERCC1-like central" evidence="9">
    <location>
        <begin position="15"/>
        <end position="128"/>
    </location>
</feature>
<comment type="similarity">
    <text evidence="2">Belongs to the ERCC1/RAD10/SWI10 family.</text>
</comment>
<evidence type="ECO:0000256" key="6">
    <source>
        <dbReference type="ARBA" id="ARBA00023242"/>
    </source>
</evidence>
<dbReference type="GO" id="GO:0070522">
    <property type="term" value="C:ERCC4-ERCC1 complex"/>
    <property type="evidence" value="ECO:0007669"/>
    <property type="project" value="TreeGrafter"/>
</dbReference>
<dbReference type="InterPro" id="IPR004579">
    <property type="entry name" value="ERCC1/RAD10/SWI10"/>
</dbReference>
<dbReference type="InterPro" id="IPR010994">
    <property type="entry name" value="RuvA_2-like"/>
</dbReference>
<dbReference type="SUPFAM" id="SSF47781">
    <property type="entry name" value="RuvA domain 2-like"/>
    <property type="match status" value="1"/>
</dbReference>
<dbReference type="GO" id="GO:0070914">
    <property type="term" value="P:UV-damage excision repair"/>
    <property type="evidence" value="ECO:0007669"/>
    <property type="project" value="TreeGrafter"/>
</dbReference>
<keyword evidence="3" id="KW-0227">DNA damage</keyword>
<dbReference type="EMBL" id="JAKMXF010000354">
    <property type="protein sequence ID" value="KAI6646378.1"/>
    <property type="molecule type" value="Genomic_DNA"/>
</dbReference>
<dbReference type="PANTHER" id="PTHR12749:SF0">
    <property type="entry name" value="DNA EXCISION REPAIR PROTEIN ERCC-1"/>
    <property type="match status" value="1"/>
</dbReference>
<proteinExistence type="inferred from homology"/>
<dbReference type="CDD" id="cd22325">
    <property type="entry name" value="ERCC1_C-like"/>
    <property type="match status" value="1"/>
</dbReference>
<dbReference type="InterPro" id="IPR047260">
    <property type="entry name" value="ERCC1-like_central_dom"/>
</dbReference>
<keyword evidence="11" id="KW-1185">Reference proteome</keyword>
<dbReference type="GO" id="GO:0003684">
    <property type="term" value="F:damaged DNA binding"/>
    <property type="evidence" value="ECO:0007669"/>
    <property type="project" value="InterPro"/>
</dbReference>
<dbReference type="Proteomes" id="UP001165289">
    <property type="component" value="Unassembled WGS sequence"/>
</dbReference>